<protein>
    <recommendedName>
        <fullName evidence="4">Sap, sulfolipid-1-addressing protein</fullName>
    </recommendedName>
</protein>
<dbReference type="EMBL" id="BAABGL010000006">
    <property type="protein sequence ID" value="GAA4389017.1"/>
    <property type="molecule type" value="Genomic_DNA"/>
</dbReference>
<keyword evidence="3" id="KW-1185">Reference proteome</keyword>
<evidence type="ECO:0000313" key="3">
    <source>
        <dbReference type="Proteomes" id="UP001500642"/>
    </source>
</evidence>
<name>A0ABP8JD76_9MICO</name>
<dbReference type="Proteomes" id="UP001500642">
    <property type="component" value="Unassembled WGS sequence"/>
</dbReference>
<feature type="transmembrane region" description="Helical" evidence="1">
    <location>
        <begin position="48"/>
        <end position="70"/>
    </location>
</feature>
<gene>
    <name evidence="2" type="ORF">GCM10023167_14350</name>
</gene>
<evidence type="ECO:0008006" key="4">
    <source>
        <dbReference type="Google" id="ProtNLM"/>
    </source>
</evidence>
<keyword evidence="1" id="KW-0812">Transmembrane</keyword>
<evidence type="ECO:0000256" key="1">
    <source>
        <dbReference type="SAM" id="Phobius"/>
    </source>
</evidence>
<feature type="transmembrane region" description="Helical" evidence="1">
    <location>
        <begin position="140"/>
        <end position="158"/>
    </location>
</feature>
<sequence length="243" mass="25708">MEETTRALLSLLLEIGPLTLPAAVSPVVFINATTIVTTMDRRAASRYVLGNAAVLLAIGIVSAGILGASLTAVIEREVLSGVFQGLVGVALLVYGSVLVKRYWASTGGRRRAERTGSTAAKSPATEAVEAVGSARSRGTLVWGAATMATNYTSLPLYIAVTQDIVGAPFGVWWKAPVLLFVIAVISTPAWLPSVLARTAPQRMARIQRRLASRAPRRWPITPLLPIVACLAGGGWLLWIAVRA</sequence>
<feature type="transmembrane region" description="Helical" evidence="1">
    <location>
        <begin position="178"/>
        <end position="199"/>
    </location>
</feature>
<comment type="caution">
    <text evidence="2">The sequence shown here is derived from an EMBL/GenBank/DDBJ whole genome shotgun (WGS) entry which is preliminary data.</text>
</comment>
<keyword evidence="1" id="KW-0472">Membrane</keyword>
<feature type="transmembrane region" description="Helical" evidence="1">
    <location>
        <begin position="220"/>
        <end position="241"/>
    </location>
</feature>
<organism evidence="2 3">
    <name type="scientific">Brevibacterium pityocampae</name>
    <dbReference type="NCBI Taxonomy" id="506594"/>
    <lineage>
        <taxon>Bacteria</taxon>
        <taxon>Bacillati</taxon>
        <taxon>Actinomycetota</taxon>
        <taxon>Actinomycetes</taxon>
        <taxon>Micrococcales</taxon>
        <taxon>Brevibacteriaceae</taxon>
        <taxon>Brevibacterium</taxon>
    </lineage>
</organism>
<proteinExistence type="predicted"/>
<evidence type="ECO:0000313" key="2">
    <source>
        <dbReference type="EMBL" id="GAA4389017.1"/>
    </source>
</evidence>
<keyword evidence="1" id="KW-1133">Transmembrane helix</keyword>
<feature type="transmembrane region" description="Helical" evidence="1">
    <location>
        <begin position="82"/>
        <end position="103"/>
    </location>
</feature>
<reference evidence="3" key="1">
    <citation type="journal article" date="2019" name="Int. J. Syst. Evol. Microbiol.">
        <title>The Global Catalogue of Microorganisms (GCM) 10K type strain sequencing project: providing services to taxonomists for standard genome sequencing and annotation.</title>
        <authorList>
            <consortium name="The Broad Institute Genomics Platform"/>
            <consortium name="The Broad Institute Genome Sequencing Center for Infectious Disease"/>
            <person name="Wu L."/>
            <person name="Ma J."/>
        </authorList>
    </citation>
    <scope>NUCLEOTIDE SEQUENCE [LARGE SCALE GENOMIC DNA]</scope>
    <source>
        <strain evidence="3">JCM 17808</strain>
    </source>
</reference>
<dbReference type="RefSeq" id="WP_295687223.1">
    <property type="nucleotide sequence ID" value="NZ_BAABGL010000006.1"/>
</dbReference>
<accession>A0ABP8JD76</accession>
<feature type="transmembrane region" description="Helical" evidence="1">
    <location>
        <begin position="15"/>
        <end position="36"/>
    </location>
</feature>